<dbReference type="GO" id="GO:0005886">
    <property type="term" value="C:plasma membrane"/>
    <property type="evidence" value="ECO:0007669"/>
    <property type="project" value="TreeGrafter"/>
</dbReference>
<keyword evidence="7" id="KW-0812">Transmembrane</keyword>
<evidence type="ECO:0000256" key="6">
    <source>
        <dbReference type="SAM" id="MobiDB-lite"/>
    </source>
</evidence>
<dbReference type="SUPFAM" id="SSF48452">
    <property type="entry name" value="TPR-like"/>
    <property type="match status" value="1"/>
</dbReference>
<protein>
    <submittedName>
        <fullName evidence="9">C-type cytochrome biogenesis protein CcmI</fullName>
    </submittedName>
</protein>
<keyword evidence="2" id="KW-0677">Repeat</keyword>
<evidence type="ECO:0000256" key="7">
    <source>
        <dbReference type="SAM" id="Phobius"/>
    </source>
</evidence>
<dbReference type="Gene3D" id="1.25.40.10">
    <property type="entry name" value="Tetratricopeptide repeat domain"/>
    <property type="match status" value="1"/>
</dbReference>
<feature type="region of interest" description="Disordered" evidence="6">
    <location>
        <begin position="278"/>
        <end position="305"/>
    </location>
</feature>
<dbReference type="Pfam" id="PF23914">
    <property type="entry name" value="TPR_CcmH_CycH"/>
    <property type="match status" value="1"/>
</dbReference>
<keyword evidence="3" id="KW-0201">Cytochrome c-type biogenesis</keyword>
<gene>
    <name evidence="9" type="primary">ccmI</name>
    <name evidence="9" type="ORF">HUK38_10870</name>
</gene>
<dbReference type="RefSeq" id="WP_182584355.1">
    <property type="nucleotide sequence ID" value="NZ_JABVCQ010000024.1"/>
</dbReference>
<dbReference type="NCBIfam" id="TIGR03142">
    <property type="entry name" value="cytochro_ccmI"/>
    <property type="match status" value="1"/>
</dbReference>
<feature type="compositionally biased region" description="Low complexity" evidence="6">
    <location>
        <begin position="295"/>
        <end position="305"/>
    </location>
</feature>
<keyword evidence="10" id="KW-1185">Reference proteome</keyword>
<organism evidence="9 10">
    <name type="scientific">Thiospirillum jenense</name>
    <dbReference type="NCBI Taxonomy" id="1653858"/>
    <lineage>
        <taxon>Bacteria</taxon>
        <taxon>Pseudomonadati</taxon>
        <taxon>Pseudomonadota</taxon>
        <taxon>Gammaproteobacteria</taxon>
        <taxon>Chromatiales</taxon>
        <taxon>Chromatiaceae</taxon>
        <taxon>Thiospirillum</taxon>
    </lineage>
</organism>
<keyword evidence="7" id="KW-1133">Transmembrane helix</keyword>
<dbReference type="SMART" id="SM00028">
    <property type="entry name" value="TPR"/>
    <property type="match status" value="2"/>
</dbReference>
<dbReference type="AlphaFoldDB" id="A0A839HIP0"/>
<name>A0A839HIP0_9GAMM</name>
<dbReference type="InterPro" id="IPR011990">
    <property type="entry name" value="TPR-like_helical_dom_sf"/>
</dbReference>
<dbReference type="EMBL" id="JABVCQ010000024">
    <property type="protein sequence ID" value="MBB1126727.1"/>
    <property type="molecule type" value="Genomic_DNA"/>
</dbReference>
<accession>A0A839HIP0</accession>
<keyword evidence="4 5" id="KW-0802">TPR repeat</keyword>
<reference evidence="9 10" key="1">
    <citation type="journal article" date="2020" name="Arch. Microbiol.">
        <title>The genome sequence of the giant phototrophic gammaproteobacterium Thiospirillum jenense gives insight into its physiological properties and phylogenetic relationships.</title>
        <authorList>
            <person name="Imhoff J.F."/>
            <person name="Meyer T.E."/>
            <person name="Kyndt J.A."/>
        </authorList>
    </citation>
    <scope>NUCLEOTIDE SEQUENCE [LARGE SCALE GENOMIC DNA]</scope>
    <source>
        <strain evidence="9 10">DSM 216</strain>
    </source>
</reference>
<evidence type="ECO:0000256" key="2">
    <source>
        <dbReference type="ARBA" id="ARBA00022737"/>
    </source>
</evidence>
<dbReference type="GO" id="GO:0017004">
    <property type="term" value="P:cytochrome complex assembly"/>
    <property type="evidence" value="ECO:0007669"/>
    <property type="project" value="UniProtKB-KW"/>
</dbReference>
<dbReference type="InterPro" id="IPR019734">
    <property type="entry name" value="TPR_rpt"/>
</dbReference>
<keyword evidence="7" id="KW-0472">Membrane</keyword>
<sequence>MTPFWMFATGLLLLTALFITTPLWLRRRSTAAAATQDQLNLNLFQQRCAELEADLATGLLDATQYDAARRDLERELLHDVPAGVNTTVAPTPREPASRWLTVLAAAGAVPALAVGLYFIIGNPTLTAALPPAAATAQMPPLDVLAERLTERLQQTPDNLDGWLMLGQTQFALGRPAEALAALERAYALAPEQSEVMLAYAEALAANNHNSLAGRPTELIANVLAREPTNVTALWLNGMAAFQQQQFAAAINNWQQVLTQIDPAGEEAKSVQALIAEAQQELANEKTPSTPPASSIPPAAQSNSPQ</sequence>
<proteinExistence type="predicted"/>
<dbReference type="PANTHER" id="PTHR47870:SF1">
    <property type="entry name" value="CYTOCHROME C-TYPE BIOGENESIS PROTEIN CCMH"/>
    <property type="match status" value="1"/>
</dbReference>
<evidence type="ECO:0000313" key="9">
    <source>
        <dbReference type="EMBL" id="MBB1126727.1"/>
    </source>
</evidence>
<evidence type="ECO:0000256" key="1">
    <source>
        <dbReference type="ARBA" id="ARBA00004196"/>
    </source>
</evidence>
<comment type="caution">
    <text evidence="9">The sequence shown here is derived from an EMBL/GenBank/DDBJ whole genome shotgun (WGS) entry which is preliminary data.</text>
</comment>
<dbReference type="GO" id="GO:0030313">
    <property type="term" value="C:cell envelope"/>
    <property type="evidence" value="ECO:0007669"/>
    <property type="project" value="UniProtKB-SubCell"/>
</dbReference>
<comment type="subcellular location">
    <subcellularLocation>
        <location evidence="1">Cell envelope</location>
    </subcellularLocation>
</comment>
<dbReference type="PANTHER" id="PTHR47870">
    <property type="entry name" value="CYTOCHROME C-TYPE BIOGENESIS PROTEIN CCMH"/>
    <property type="match status" value="1"/>
</dbReference>
<feature type="domain" description="Cytochrome c-type biogenesis protein H TPR" evidence="8">
    <location>
        <begin position="142"/>
        <end position="263"/>
    </location>
</feature>
<evidence type="ECO:0000256" key="3">
    <source>
        <dbReference type="ARBA" id="ARBA00022748"/>
    </source>
</evidence>
<dbReference type="PROSITE" id="PS50005">
    <property type="entry name" value="TPR"/>
    <property type="match status" value="1"/>
</dbReference>
<feature type="transmembrane region" description="Helical" evidence="7">
    <location>
        <begin position="99"/>
        <end position="120"/>
    </location>
</feature>
<dbReference type="Proteomes" id="UP000548632">
    <property type="component" value="Unassembled WGS sequence"/>
</dbReference>
<evidence type="ECO:0000256" key="4">
    <source>
        <dbReference type="ARBA" id="ARBA00022803"/>
    </source>
</evidence>
<evidence type="ECO:0000256" key="5">
    <source>
        <dbReference type="PROSITE-ProRule" id="PRU00339"/>
    </source>
</evidence>
<dbReference type="InterPro" id="IPR017560">
    <property type="entry name" value="Cyt_c_biogenesis_CcmI"/>
</dbReference>
<dbReference type="InterPro" id="IPR056413">
    <property type="entry name" value="TPR_CcmH_CycH"/>
</dbReference>
<feature type="repeat" description="TPR" evidence="5">
    <location>
        <begin position="159"/>
        <end position="192"/>
    </location>
</feature>
<evidence type="ECO:0000313" key="10">
    <source>
        <dbReference type="Proteomes" id="UP000548632"/>
    </source>
</evidence>
<evidence type="ECO:0000259" key="8">
    <source>
        <dbReference type="Pfam" id="PF23914"/>
    </source>
</evidence>
<dbReference type="InterPro" id="IPR051263">
    <property type="entry name" value="C-type_cytochrome_biogenesis"/>
</dbReference>